<protein>
    <submittedName>
        <fullName evidence="2">Acetyltransferase</fullName>
    </submittedName>
</protein>
<dbReference type="PROSITE" id="PS51186">
    <property type="entry name" value="GNAT"/>
    <property type="match status" value="1"/>
</dbReference>
<name>A0A0P6WQ73_9BACI</name>
<dbReference type="EMBL" id="LIXZ01000006">
    <property type="protein sequence ID" value="KPL59686.1"/>
    <property type="molecule type" value="Genomic_DNA"/>
</dbReference>
<dbReference type="OrthoDB" id="2213517at2"/>
<gene>
    <name evidence="2" type="ORF">AM506_09460</name>
</gene>
<evidence type="ECO:0000259" key="1">
    <source>
        <dbReference type="PROSITE" id="PS51186"/>
    </source>
</evidence>
<organism evidence="2 3">
    <name type="scientific">Rossellomorea vietnamensis</name>
    <dbReference type="NCBI Taxonomy" id="218284"/>
    <lineage>
        <taxon>Bacteria</taxon>
        <taxon>Bacillati</taxon>
        <taxon>Bacillota</taxon>
        <taxon>Bacilli</taxon>
        <taxon>Bacillales</taxon>
        <taxon>Bacillaceae</taxon>
        <taxon>Rossellomorea</taxon>
    </lineage>
</organism>
<dbReference type="GO" id="GO:0016747">
    <property type="term" value="F:acyltransferase activity, transferring groups other than amino-acyl groups"/>
    <property type="evidence" value="ECO:0007669"/>
    <property type="project" value="InterPro"/>
</dbReference>
<feature type="domain" description="N-acetyltransferase" evidence="1">
    <location>
        <begin position="116"/>
        <end position="251"/>
    </location>
</feature>
<dbReference type="Pfam" id="PF18467">
    <property type="entry name" value="DUF5613"/>
    <property type="match status" value="1"/>
</dbReference>
<dbReference type="Gene3D" id="3.40.630.30">
    <property type="match status" value="1"/>
</dbReference>
<keyword evidence="2" id="KW-0808">Transferase</keyword>
<proteinExistence type="predicted"/>
<comment type="caution">
    <text evidence="2">The sequence shown here is derived from an EMBL/GenBank/DDBJ whole genome shotgun (WGS) entry which is preliminary data.</text>
</comment>
<evidence type="ECO:0000313" key="3">
    <source>
        <dbReference type="Proteomes" id="UP000050398"/>
    </source>
</evidence>
<accession>A0A0P6WQ73</accession>
<dbReference type="SUPFAM" id="SSF55729">
    <property type="entry name" value="Acyl-CoA N-acyltransferases (Nat)"/>
    <property type="match status" value="1"/>
</dbReference>
<sequence>MNSFTFEHIYNPGHIIAENALYRHIHYPEMLTRYDSNFLAFKKEPTLEEFIQAARFLREFHHAKGQKHVKFLFPQDHKPSEELMDYFKQEGYDVGFNELYSIDPDQFPSPEVNADIEVKEVGKEELQDYLSFQYEQDLDYGPVFADQKVDMHKRNFENPRIMQLLAFYKGTPSGSVDVIIEEDSAEIDGLMVHESFQKKGIGSRLQRYVMERFPDKLIILVADGEDTPRLMYQKQNYACLGFRYEVQKVYK</sequence>
<dbReference type="PATRIC" id="fig|218284.4.peg.3547"/>
<evidence type="ECO:0000313" key="2">
    <source>
        <dbReference type="EMBL" id="KPL59686.1"/>
    </source>
</evidence>
<dbReference type="InterPro" id="IPR040549">
    <property type="entry name" value="DUF5613"/>
</dbReference>
<dbReference type="AlphaFoldDB" id="A0A0P6WQ73"/>
<dbReference type="Proteomes" id="UP000050398">
    <property type="component" value="Unassembled WGS sequence"/>
</dbReference>
<dbReference type="InterPro" id="IPR016181">
    <property type="entry name" value="Acyl_CoA_acyltransferase"/>
</dbReference>
<dbReference type="InterPro" id="IPR000182">
    <property type="entry name" value="GNAT_dom"/>
</dbReference>
<dbReference type="Pfam" id="PF00583">
    <property type="entry name" value="Acetyltransf_1"/>
    <property type="match status" value="1"/>
</dbReference>
<reference evidence="2 3" key="1">
    <citation type="submission" date="2015-08" db="EMBL/GenBank/DDBJ databases">
        <title>Draft Genome Sequence of Bacillus vietnamensis UCD-SED5.</title>
        <authorList>
            <person name="Lee R.D."/>
            <person name="Jospin G."/>
            <person name="Lang J.M."/>
            <person name="Coil D.A."/>
            <person name="Eisen J.A."/>
        </authorList>
    </citation>
    <scope>NUCLEOTIDE SEQUENCE [LARGE SCALE GENOMIC DNA]</scope>
    <source>
        <strain evidence="2 3">UCD-SED5</strain>
    </source>
</reference>
<dbReference type="CDD" id="cd04301">
    <property type="entry name" value="NAT_SF"/>
    <property type="match status" value="1"/>
</dbReference>
<dbReference type="RefSeq" id="WP_060672257.1">
    <property type="nucleotide sequence ID" value="NZ_LIXZ01000006.1"/>
</dbReference>